<evidence type="ECO:0000256" key="1">
    <source>
        <dbReference type="ARBA" id="ARBA00022729"/>
    </source>
</evidence>
<dbReference type="PANTHER" id="PTHR22953:SF153">
    <property type="entry name" value="PURPLE ACID PHOSPHATASE"/>
    <property type="match status" value="1"/>
</dbReference>
<dbReference type="Proteomes" id="UP001575105">
    <property type="component" value="Unassembled WGS sequence"/>
</dbReference>
<name>A0ABV4U896_9BACT</name>
<dbReference type="SUPFAM" id="SSF49344">
    <property type="entry name" value="CBD9-like"/>
    <property type="match status" value="1"/>
</dbReference>
<dbReference type="InterPro" id="IPR029052">
    <property type="entry name" value="Metallo-depent_PP-like"/>
</dbReference>
<evidence type="ECO:0000256" key="2">
    <source>
        <dbReference type="SAM" id="SignalP"/>
    </source>
</evidence>
<dbReference type="EMBL" id="JBGUBD010000012">
    <property type="protein sequence ID" value="MFA9479818.1"/>
    <property type="molecule type" value="Genomic_DNA"/>
</dbReference>
<accession>A0ABV4U896</accession>
<keyword evidence="6" id="KW-1185">Reference proteome</keyword>
<dbReference type="CDD" id="cd00241">
    <property type="entry name" value="DOMON_like"/>
    <property type="match status" value="1"/>
</dbReference>
<evidence type="ECO:0000259" key="4">
    <source>
        <dbReference type="Pfam" id="PF06452"/>
    </source>
</evidence>
<reference evidence="5 6" key="1">
    <citation type="submission" date="2024-08" db="EMBL/GenBank/DDBJ databases">
        <title>Whole-genome sequencing of halo(alkali)philic microorganisms from hypersaline lakes.</title>
        <authorList>
            <person name="Sorokin D.Y."/>
            <person name="Merkel A.Y."/>
            <person name="Messina E."/>
            <person name="Yakimov M."/>
        </authorList>
    </citation>
    <scope>NUCLEOTIDE SEQUENCE [LARGE SCALE GENOMIC DNA]</scope>
    <source>
        <strain evidence="5 6">AB-hyl4</strain>
    </source>
</reference>
<evidence type="ECO:0000313" key="5">
    <source>
        <dbReference type="EMBL" id="MFA9479818.1"/>
    </source>
</evidence>
<feature type="chain" id="PRO_5047419491" evidence="2">
    <location>
        <begin position="32"/>
        <end position="735"/>
    </location>
</feature>
<evidence type="ECO:0000313" key="6">
    <source>
        <dbReference type="Proteomes" id="UP001575105"/>
    </source>
</evidence>
<proteinExistence type="predicted"/>
<dbReference type="PANTHER" id="PTHR22953">
    <property type="entry name" value="ACID PHOSPHATASE RELATED"/>
    <property type="match status" value="1"/>
</dbReference>
<feature type="domain" description="Carbohydrate-binding" evidence="4">
    <location>
        <begin position="87"/>
        <end position="264"/>
    </location>
</feature>
<sequence>MRHRRPAGWFSMLFTAAVACLLLMAVPSASAAEVKPHTVLLTWQQDPTTTMTVQWLQRGDLLPLAEGQDESLEHAHGVPQIEAPPADADATWDGPALHVPLMLNEAHRVPNPDSFDAELKLGWTEAGLFLRVAVRDLTPSEHPDRNDLWRADSVELFVSTGVGDSDRYQLILASGADPEQDGLRMQFYDSRADRAVDLTAETSSAVHDEGYTIDVLLPWENLGLDAVEAGRELAFNAIVNDAGTEEASQWLGWHHHRDSSRNSRSMMPLKLTDGEGTQVLLRTVLKEDHLDTDKSEAQFFAHPDLAGKTITLHAGDEVVGSTTLEGDELPLHAAIPIPAPPEDERWGALSVELDDERVAVLEMSAIYASRPPDAAELLYRAAGESEFQTAETAVHRMIAWPGVFRQRVELTGLEPASTYEFQIPGVDRTFKFRTMPTDIDEPLRFATGGDIRHRQDWMEATNRQAMKYDIDFVVWGGDFAYADAMEERLYRWDEWFQANYNTLISDDGRVVPVVAGIGNHEVRGGYMVNQDDYEPTDEYRLGRAPYFFQLFAFPGQPGYGVLDFGDYLSIVLPDTNHANPIAGEQTDWLASVLAEREHVPHVFPVYHVPAYPSHRPYDGGVSRQVREHWVPLFEEHGIEVVFENHDHTYKRTHPLRGGEVDPHRGIVYMGDGAWGVGTRDVHDVEETWYLRRAESTRHAIIVTLHGRHRHMLVVSEDGDILDEYPQTPLNSGLGQ</sequence>
<dbReference type="InterPro" id="IPR004843">
    <property type="entry name" value="Calcineurin-like_PHP"/>
</dbReference>
<protein>
    <submittedName>
        <fullName evidence="5">Sugar-binding protein</fullName>
    </submittedName>
</protein>
<feature type="domain" description="Calcineurin-like phosphoesterase" evidence="3">
    <location>
        <begin position="454"/>
        <end position="649"/>
    </location>
</feature>
<organism evidence="5 6">
    <name type="scientific">Natronomicrosphaera hydrolytica</name>
    <dbReference type="NCBI Taxonomy" id="3242702"/>
    <lineage>
        <taxon>Bacteria</taxon>
        <taxon>Pseudomonadati</taxon>
        <taxon>Planctomycetota</taxon>
        <taxon>Phycisphaerae</taxon>
        <taxon>Phycisphaerales</taxon>
        <taxon>Phycisphaeraceae</taxon>
        <taxon>Natronomicrosphaera</taxon>
    </lineage>
</organism>
<dbReference type="Pfam" id="PF00149">
    <property type="entry name" value="Metallophos"/>
    <property type="match status" value="1"/>
</dbReference>
<feature type="signal peptide" evidence="2">
    <location>
        <begin position="1"/>
        <end position="31"/>
    </location>
</feature>
<comment type="caution">
    <text evidence="5">The sequence shown here is derived from an EMBL/GenBank/DDBJ whole genome shotgun (WGS) entry which is preliminary data.</text>
</comment>
<dbReference type="Pfam" id="PF06452">
    <property type="entry name" value="CBM9_1"/>
    <property type="match status" value="1"/>
</dbReference>
<evidence type="ECO:0000259" key="3">
    <source>
        <dbReference type="Pfam" id="PF00149"/>
    </source>
</evidence>
<dbReference type="InterPro" id="IPR039331">
    <property type="entry name" value="PAPs-like"/>
</dbReference>
<keyword evidence="1 2" id="KW-0732">Signal</keyword>
<dbReference type="Gene3D" id="3.60.21.10">
    <property type="match status" value="1"/>
</dbReference>
<dbReference type="PROSITE" id="PS51257">
    <property type="entry name" value="PROKAR_LIPOPROTEIN"/>
    <property type="match status" value="1"/>
</dbReference>
<dbReference type="RefSeq" id="WP_425346743.1">
    <property type="nucleotide sequence ID" value="NZ_JBGUBD010000012.1"/>
</dbReference>
<dbReference type="InterPro" id="IPR010502">
    <property type="entry name" value="Carb-bd_dom_fam9"/>
</dbReference>
<dbReference type="SUPFAM" id="SSF56300">
    <property type="entry name" value="Metallo-dependent phosphatases"/>
    <property type="match status" value="1"/>
</dbReference>
<gene>
    <name evidence="5" type="ORF">ACERK3_16155</name>
</gene>
<dbReference type="Gene3D" id="2.60.40.1190">
    <property type="match status" value="1"/>
</dbReference>